<evidence type="ECO:0000313" key="3">
    <source>
        <dbReference type="Proteomes" id="UP000822688"/>
    </source>
</evidence>
<protein>
    <submittedName>
        <fullName evidence="2">Uncharacterized protein</fullName>
    </submittedName>
</protein>
<feature type="compositionally biased region" description="Basic residues" evidence="1">
    <location>
        <begin position="13"/>
        <end position="22"/>
    </location>
</feature>
<dbReference type="AlphaFoldDB" id="A0A8T0IE77"/>
<sequence>MTFNCEQCEKARKQFKKGRKSPPRSTRSTPSSRGSGSSSRSSGCLPKRKCPDKPVYVAADPADQTCIMVESNQPGGSSCSGSGNGPAGGGGGRGISFQFPGSSKELKLWMPGPESGPKDSNCIQIMGNSIVKTTSGGLQIIPCKAKGGGGNGGVQISLPRSAGGGTSCGGDQSDRGNMQLSISKTKGGQPLIDCEPGGKGMEITYGGDKKKLNVNHYKDTVASMINKRMTELEIEKKLADSSRGDIHDRR</sequence>
<reference evidence="2" key="1">
    <citation type="submission" date="2020-06" db="EMBL/GenBank/DDBJ databases">
        <title>WGS assembly of Ceratodon purpureus strain R40.</title>
        <authorList>
            <person name="Carey S.B."/>
            <person name="Jenkins J."/>
            <person name="Shu S."/>
            <person name="Lovell J.T."/>
            <person name="Sreedasyam A."/>
            <person name="Maumus F."/>
            <person name="Tiley G.P."/>
            <person name="Fernandez-Pozo N."/>
            <person name="Barry K."/>
            <person name="Chen C."/>
            <person name="Wang M."/>
            <person name="Lipzen A."/>
            <person name="Daum C."/>
            <person name="Saski C.A."/>
            <person name="Payton A.C."/>
            <person name="Mcbreen J.C."/>
            <person name="Conrad R.E."/>
            <person name="Kollar L.M."/>
            <person name="Olsson S."/>
            <person name="Huttunen S."/>
            <person name="Landis J.B."/>
            <person name="Wickett N.J."/>
            <person name="Johnson M.G."/>
            <person name="Rensing S.A."/>
            <person name="Grimwood J."/>
            <person name="Schmutz J."/>
            <person name="Mcdaniel S.F."/>
        </authorList>
    </citation>
    <scope>NUCLEOTIDE SEQUENCE</scope>
    <source>
        <strain evidence="2">R40</strain>
    </source>
</reference>
<feature type="region of interest" description="Disordered" evidence="1">
    <location>
        <begin position="1"/>
        <end position="52"/>
    </location>
</feature>
<gene>
    <name evidence="2" type="ORF">KC19_4G241500</name>
</gene>
<feature type="compositionally biased region" description="Low complexity" evidence="1">
    <location>
        <begin position="23"/>
        <end position="42"/>
    </location>
</feature>
<organism evidence="2 3">
    <name type="scientific">Ceratodon purpureus</name>
    <name type="common">Fire moss</name>
    <name type="synonym">Dicranum purpureum</name>
    <dbReference type="NCBI Taxonomy" id="3225"/>
    <lineage>
        <taxon>Eukaryota</taxon>
        <taxon>Viridiplantae</taxon>
        <taxon>Streptophyta</taxon>
        <taxon>Embryophyta</taxon>
        <taxon>Bryophyta</taxon>
        <taxon>Bryophytina</taxon>
        <taxon>Bryopsida</taxon>
        <taxon>Dicranidae</taxon>
        <taxon>Pseudoditrichales</taxon>
        <taxon>Ditrichaceae</taxon>
        <taxon>Ceratodon</taxon>
    </lineage>
</organism>
<evidence type="ECO:0000313" key="2">
    <source>
        <dbReference type="EMBL" id="KAG0581305.1"/>
    </source>
</evidence>
<feature type="region of interest" description="Disordered" evidence="1">
    <location>
        <begin position="68"/>
        <end position="98"/>
    </location>
</feature>
<name>A0A8T0IE77_CERPU</name>
<accession>A0A8T0IE77</accession>
<dbReference type="EMBL" id="CM026424">
    <property type="protein sequence ID" value="KAG0581305.1"/>
    <property type="molecule type" value="Genomic_DNA"/>
</dbReference>
<evidence type="ECO:0000256" key="1">
    <source>
        <dbReference type="SAM" id="MobiDB-lite"/>
    </source>
</evidence>
<proteinExistence type="predicted"/>
<feature type="compositionally biased region" description="Gly residues" evidence="1">
    <location>
        <begin position="82"/>
        <end position="94"/>
    </location>
</feature>
<keyword evidence="3" id="KW-1185">Reference proteome</keyword>
<comment type="caution">
    <text evidence="2">The sequence shown here is derived from an EMBL/GenBank/DDBJ whole genome shotgun (WGS) entry which is preliminary data.</text>
</comment>
<dbReference type="Proteomes" id="UP000822688">
    <property type="component" value="Chromosome 4"/>
</dbReference>